<accession>A0A7X5X7R3</accession>
<evidence type="ECO:0000256" key="2">
    <source>
        <dbReference type="SAM" id="MobiDB-lite"/>
    </source>
</evidence>
<sequence>MDGPTDLRDYSSSDLTYLPDATEELMAQKVQVQLIDDMDGGVADETLSFSLDGRHYEIDLRSETAQEIRDFLAPFARNARRAGTANLAAKGAKSRAGKIDNNQVREWAKREGLPVSELGRLPKEYAPAFEEARRGDRTRLNRLLRKAQIDPEERQPSAEPDQKVVPLRATESSSAEDSATAQAKVIGDRLSAAQETRLRAAYDAEDRRGVAANAADNASYKALVKRGCMKETGDKEYEITGVGRAWIKLKDDVQRSA</sequence>
<reference evidence="5 6" key="1">
    <citation type="submission" date="2020-02" db="EMBL/GenBank/DDBJ databases">
        <title>Streptomyces malaysiensis DSM14702 (JHCC583434, PFL_A843) Genome sequencing and assembly.</title>
        <authorList>
            <person name="Samborskyy M."/>
        </authorList>
    </citation>
    <scope>NUCLEOTIDE SEQUENCE [LARGE SCALE GENOMIC DNA]</scope>
    <source>
        <strain evidence="5 6">DSM 14702</strain>
    </source>
</reference>
<evidence type="ECO:0000259" key="4">
    <source>
        <dbReference type="Pfam" id="PF23359"/>
    </source>
</evidence>
<dbReference type="Proteomes" id="UP000536624">
    <property type="component" value="Unassembled WGS sequence"/>
</dbReference>
<dbReference type="Pfam" id="PF11774">
    <property type="entry name" value="Lsr2"/>
    <property type="match status" value="1"/>
</dbReference>
<dbReference type="Pfam" id="PF23359">
    <property type="entry name" value="Lsr2_DNA-bd"/>
    <property type="match status" value="1"/>
</dbReference>
<feature type="compositionally biased region" description="Low complexity" evidence="2">
    <location>
        <begin position="169"/>
        <end position="181"/>
    </location>
</feature>
<keyword evidence="1" id="KW-0238">DNA-binding</keyword>
<dbReference type="Gene3D" id="4.10.320.10">
    <property type="entry name" value="E3-binding domain"/>
    <property type="match status" value="1"/>
</dbReference>
<organism evidence="5 6">
    <name type="scientific">Streptomyces malaysiensis</name>
    <dbReference type="NCBI Taxonomy" id="92644"/>
    <lineage>
        <taxon>Bacteria</taxon>
        <taxon>Bacillati</taxon>
        <taxon>Actinomycetota</taxon>
        <taxon>Actinomycetes</taxon>
        <taxon>Kitasatosporales</taxon>
        <taxon>Streptomycetaceae</taxon>
        <taxon>Streptomyces</taxon>
        <taxon>Streptomyces violaceusniger group</taxon>
    </lineage>
</organism>
<evidence type="ECO:0000259" key="3">
    <source>
        <dbReference type="Pfam" id="PF11774"/>
    </source>
</evidence>
<evidence type="ECO:0000313" key="6">
    <source>
        <dbReference type="Proteomes" id="UP000536624"/>
    </source>
</evidence>
<dbReference type="GO" id="GO:0016746">
    <property type="term" value="F:acyltransferase activity"/>
    <property type="evidence" value="ECO:0007669"/>
    <property type="project" value="InterPro"/>
</dbReference>
<dbReference type="GO" id="GO:0003677">
    <property type="term" value="F:DNA binding"/>
    <property type="evidence" value="ECO:0007669"/>
    <property type="project" value="UniProtKB-KW"/>
</dbReference>
<name>A0A7X5X7R3_STRMQ</name>
<comment type="caution">
    <text evidence="5">The sequence shown here is derived from an EMBL/GenBank/DDBJ whole genome shotgun (WGS) entry which is preliminary data.</text>
</comment>
<dbReference type="AlphaFoldDB" id="A0A7X5X7R3"/>
<feature type="region of interest" description="Disordered" evidence="2">
    <location>
        <begin position="146"/>
        <end position="182"/>
    </location>
</feature>
<dbReference type="EMBL" id="JAALLH010000001">
    <property type="protein sequence ID" value="NIY68117.1"/>
    <property type="molecule type" value="Genomic_DNA"/>
</dbReference>
<evidence type="ECO:0008006" key="7">
    <source>
        <dbReference type="Google" id="ProtNLM"/>
    </source>
</evidence>
<feature type="compositionally biased region" description="Basic and acidic residues" evidence="2">
    <location>
        <begin position="147"/>
        <end position="162"/>
    </location>
</feature>
<feature type="domain" description="Lsr2 DNA-binding" evidence="4">
    <location>
        <begin position="98"/>
        <end position="132"/>
    </location>
</feature>
<dbReference type="Gene3D" id="3.30.60.230">
    <property type="entry name" value="Lsr2, dimerization domain"/>
    <property type="match status" value="1"/>
</dbReference>
<gene>
    <name evidence="5" type="ORF">SMALB_6199</name>
</gene>
<protein>
    <recommendedName>
        <fullName evidence="7">Lsr2 family protein</fullName>
    </recommendedName>
</protein>
<dbReference type="InterPro" id="IPR036625">
    <property type="entry name" value="E3-bd_dom_sf"/>
</dbReference>
<evidence type="ECO:0000313" key="5">
    <source>
        <dbReference type="EMBL" id="NIY68117.1"/>
    </source>
</evidence>
<feature type="domain" description="Lsr2 dimerization" evidence="3">
    <location>
        <begin position="26"/>
        <end position="83"/>
    </location>
</feature>
<proteinExistence type="predicted"/>
<dbReference type="InterPro" id="IPR024412">
    <property type="entry name" value="Lsr2_dim_dom"/>
</dbReference>
<dbReference type="InterPro" id="IPR042261">
    <property type="entry name" value="Lsr2-like_dimerization"/>
</dbReference>
<dbReference type="InterPro" id="IPR055370">
    <property type="entry name" value="Lsr2_DNA-bd"/>
</dbReference>
<evidence type="ECO:0000256" key="1">
    <source>
        <dbReference type="ARBA" id="ARBA00023125"/>
    </source>
</evidence>